<evidence type="ECO:0000313" key="2">
    <source>
        <dbReference type="EMBL" id="RSX51302.1"/>
    </source>
</evidence>
<dbReference type="Proteomes" id="UP000287533">
    <property type="component" value="Unassembled WGS sequence"/>
</dbReference>
<accession>A0A430FEY5</accession>
<dbReference type="AlphaFoldDB" id="A0A430FEY5"/>
<evidence type="ECO:0000313" key="3">
    <source>
        <dbReference type="Proteomes" id="UP000287533"/>
    </source>
</evidence>
<keyword evidence="1" id="KW-1133">Transmembrane helix</keyword>
<gene>
    <name evidence="2" type="ORF">D2E25_1857</name>
</gene>
<protein>
    <submittedName>
        <fullName evidence="2">Uncharacterized protein</fullName>
    </submittedName>
</protein>
<sequence length="35" mass="4099">MPTDVEFRRVFVELMVTHGIVVIPMITGFIYNLYP</sequence>
<name>A0A430FEY5_9BIFI</name>
<organism evidence="2 3">
    <name type="scientific">Bifidobacterium goeldii</name>
    <dbReference type="NCBI Taxonomy" id="2306975"/>
    <lineage>
        <taxon>Bacteria</taxon>
        <taxon>Bacillati</taxon>
        <taxon>Actinomycetota</taxon>
        <taxon>Actinomycetes</taxon>
        <taxon>Bifidobacteriales</taxon>
        <taxon>Bifidobacteriaceae</taxon>
        <taxon>Bifidobacterium</taxon>
    </lineage>
</organism>
<keyword evidence="3" id="KW-1185">Reference proteome</keyword>
<evidence type="ECO:0000256" key="1">
    <source>
        <dbReference type="SAM" id="Phobius"/>
    </source>
</evidence>
<keyword evidence="1" id="KW-0472">Membrane</keyword>
<keyword evidence="1" id="KW-0812">Transmembrane</keyword>
<reference evidence="2 3" key="1">
    <citation type="submission" date="2018-09" db="EMBL/GenBank/DDBJ databases">
        <title>Characterization of the phylogenetic diversity of five novel species belonging to the genus Bifidobacterium.</title>
        <authorList>
            <person name="Lugli G.A."/>
            <person name="Duranti S."/>
            <person name="Milani C."/>
        </authorList>
    </citation>
    <scope>NUCLEOTIDE SEQUENCE [LARGE SCALE GENOMIC DNA]</scope>
    <source>
        <strain evidence="2 3">2034B</strain>
    </source>
</reference>
<feature type="transmembrane region" description="Helical" evidence="1">
    <location>
        <begin position="12"/>
        <end position="34"/>
    </location>
</feature>
<dbReference type="EMBL" id="QXGL01000008">
    <property type="protein sequence ID" value="RSX51302.1"/>
    <property type="molecule type" value="Genomic_DNA"/>
</dbReference>
<comment type="caution">
    <text evidence="2">The sequence shown here is derived from an EMBL/GenBank/DDBJ whole genome shotgun (WGS) entry which is preliminary data.</text>
</comment>
<proteinExistence type="predicted"/>